<accession>A0ABX0XT25</accession>
<feature type="region of interest" description="Disordered" evidence="1">
    <location>
        <begin position="33"/>
        <end position="54"/>
    </location>
</feature>
<dbReference type="EMBL" id="JAATVY010000002">
    <property type="protein sequence ID" value="NJC69133.1"/>
    <property type="molecule type" value="Genomic_DNA"/>
</dbReference>
<dbReference type="InterPro" id="IPR032710">
    <property type="entry name" value="NTF2-like_dom_sf"/>
</dbReference>
<gene>
    <name evidence="2" type="ORF">HC031_05285</name>
</gene>
<feature type="compositionally biased region" description="Low complexity" evidence="1">
    <location>
        <begin position="33"/>
        <end position="49"/>
    </location>
</feature>
<comment type="caution">
    <text evidence="2">The sequence shown here is derived from an EMBL/GenBank/DDBJ whole genome shotgun (WGS) entry which is preliminary data.</text>
</comment>
<dbReference type="SUPFAM" id="SSF54427">
    <property type="entry name" value="NTF2-like"/>
    <property type="match status" value="1"/>
</dbReference>
<name>A0ABX0XT25_9ACTN</name>
<dbReference type="Proteomes" id="UP000722989">
    <property type="component" value="Unassembled WGS sequence"/>
</dbReference>
<proteinExistence type="predicted"/>
<evidence type="ECO:0000313" key="2">
    <source>
        <dbReference type="EMBL" id="NJC69133.1"/>
    </source>
</evidence>
<evidence type="ECO:0000256" key="1">
    <source>
        <dbReference type="SAM" id="MobiDB-lite"/>
    </source>
</evidence>
<keyword evidence="3" id="KW-1185">Reference proteome</keyword>
<evidence type="ECO:0008006" key="4">
    <source>
        <dbReference type="Google" id="ProtNLM"/>
    </source>
</evidence>
<protein>
    <recommendedName>
        <fullName evidence="4">Lipoprotein</fullName>
    </recommendedName>
</protein>
<dbReference type="PROSITE" id="PS51257">
    <property type="entry name" value="PROKAR_LIPOPROTEIN"/>
    <property type="match status" value="1"/>
</dbReference>
<reference evidence="2 3" key="1">
    <citation type="submission" date="2020-03" db="EMBL/GenBank/DDBJ databases">
        <title>WGS of the type strain of Planosporangium spp.</title>
        <authorList>
            <person name="Thawai C."/>
        </authorList>
    </citation>
    <scope>NUCLEOTIDE SEQUENCE [LARGE SCALE GENOMIC DNA]</scope>
    <source>
        <strain evidence="2 3">TBRC 5610</strain>
    </source>
</reference>
<organism evidence="2 3">
    <name type="scientific">Planosporangium thailandense</name>
    <dbReference type="NCBI Taxonomy" id="765197"/>
    <lineage>
        <taxon>Bacteria</taxon>
        <taxon>Bacillati</taxon>
        <taxon>Actinomycetota</taxon>
        <taxon>Actinomycetes</taxon>
        <taxon>Micromonosporales</taxon>
        <taxon>Micromonosporaceae</taxon>
        <taxon>Planosporangium</taxon>
    </lineage>
</organism>
<sequence length="172" mass="17953">MHIGRAVAAGTAVSIAFALGACGGKASDTPAATATRSTAAASPTPSAEPKTVDAAKAAAQREFDLYAAGDWAGAWDLWTKAGKAAFSRSDYSRLHTECKTLTGLTFEITNARLENDTTAVVAYKRSIAAGTANMMYEDGGWRYQPDASSMADYAKGVDKLIADSKQEGRCGD</sequence>
<evidence type="ECO:0000313" key="3">
    <source>
        <dbReference type="Proteomes" id="UP000722989"/>
    </source>
</evidence>
<dbReference type="RefSeq" id="WP_167923983.1">
    <property type="nucleotide sequence ID" value="NZ_JAATVY010000002.1"/>
</dbReference>